<evidence type="ECO:0000256" key="4">
    <source>
        <dbReference type="ARBA" id="ARBA00022490"/>
    </source>
</evidence>
<evidence type="ECO:0000256" key="6">
    <source>
        <dbReference type="ARBA" id="ARBA00023212"/>
    </source>
</evidence>
<accession>A0A1X7R7H8</accession>
<feature type="compositionally biased region" description="Polar residues" evidence="9">
    <location>
        <begin position="157"/>
        <end position="174"/>
    </location>
</feature>
<evidence type="ECO:0000256" key="7">
    <source>
        <dbReference type="ARBA" id="ARBA00024676"/>
    </source>
</evidence>
<proteinExistence type="inferred from homology"/>
<dbReference type="OrthoDB" id="4042536at2759"/>
<feature type="compositionally biased region" description="Low complexity" evidence="9">
    <location>
        <begin position="100"/>
        <end position="114"/>
    </location>
</feature>
<evidence type="ECO:0000256" key="3">
    <source>
        <dbReference type="ARBA" id="ARBA00021092"/>
    </source>
</evidence>
<keyword evidence="4" id="KW-0963">Cytoplasm</keyword>
<evidence type="ECO:0000259" key="11">
    <source>
        <dbReference type="Pfam" id="PF15272"/>
    </source>
</evidence>
<evidence type="ECO:0000313" key="13">
    <source>
        <dbReference type="Proteomes" id="UP000196158"/>
    </source>
</evidence>
<dbReference type="AlphaFoldDB" id="A0A1X7R7H8"/>
<comment type="subcellular location">
    <subcellularLocation>
        <location evidence="1">Cytoplasm</location>
        <location evidence="1">Cytoskeleton</location>
        <location evidence="1">Microtubule organizing center</location>
        <location evidence="1">Spindle pole body</location>
    </subcellularLocation>
</comment>
<evidence type="ECO:0000256" key="8">
    <source>
        <dbReference type="SAM" id="Coils"/>
    </source>
</evidence>
<feature type="region of interest" description="Disordered" evidence="9">
    <location>
        <begin position="1"/>
        <end position="21"/>
    </location>
</feature>
<name>A0A1X7R7H8_9SACH</name>
<reference evidence="12 13" key="1">
    <citation type="submission" date="2017-04" db="EMBL/GenBank/DDBJ databases">
        <authorList>
            <person name="Afonso C.L."/>
            <person name="Miller P.J."/>
            <person name="Scott M.A."/>
            <person name="Spackman E."/>
            <person name="Goraichik I."/>
            <person name="Dimitrov K.M."/>
            <person name="Suarez D.L."/>
            <person name="Swayne D.E."/>
        </authorList>
    </citation>
    <scope>NUCLEOTIDE SEQUENCE [LARGE SCALE GENOMIC DNA]</scope>
</reference>
<dbReference type="InterPro" id="IPR029328">
    <property type="entry name" value="Bbp1_N"/>
</dbReference>
<evidence type="ECO:0000256" key="1">
    <source>
        <dbReference type="ARBA" id="ARBA00004317"/>
    </source>
</evidence>
<keyword evidence="5 8" id="KW-0175">Coiled coil</keyword>
<evidence type="ECO:0000256" key="2">
    <source>
        <dbReference type="ARBA" id="ARBA00006554"/>
    </source>
</evidence>
<keyword evidence="6" id="KW-0206">Cytoskeleton</keyword>
<dbReference type="Pfam" id="PF15271">
    <property type="entry name" value="BBP1_N"/>
    <property type="match status" value="1"/>
</dbReference>
<feature type="domain" description="Spindle pole component Bbp1 N-terminal" evidence="10">
    <location>
        <begin position="26"/>
        <end position="185"/>
    </location>
</feature>
<evidence type="ECO:0000256" key="9">
    <source>
        <dbReference type="SAM" id="MobiDB-lite"/>
    </source>
</evidence>
<dbReference type="STRING" id="1789683.A0A1X7R7H8"/>
<feature type="coiled-coil region" evidence="8">
    <location>
        <begin position="345"/>
        <end position="372"/>
    </location>
</feature>
<feature type="domain" description="Spindle pole body component Bbp1 C-terminal" evidence="11">
    <location>
        <begin position="242"/>
        <end position="379"/>
    </location>
</feature>
<feature type="region of interest" description="Disordered" evidence="9">
    <location>
        <begin position="157"/>
        <end position="177"/>
    </location>
</feature>
<keyword evidence="13" id="KW-1185">Reference proteome</keyword>
<dbReference type="GO" id="GO:0005816">
    <property type="term" value="C:spindle pole body"/>
    <property type="evidence" value="ECO:0007669"/>
    <property type="project" value="UniProtKB-SubCell"/>
</dbReference>
<comment type="similarity">
    <text evidence="2">Belongs to the BBP1 family.</text>
</comment>
<evidence type="ECO:0000256" key="5">
    <source>
        <dbReference type="ARBA" id="ARBA00023054"/>
    </source>
</evidence>
<evidence type="ECO:0000313" key="12">
    <source>
        <dbReference type="EMBL" id="SMN21564.1"/>
    </source>
</evidence>
<dbReference type="Pfam" id="PF15272">
    <property type="entry name" value="BBP1_C"/>
    <property type="match status" value="1"/>
</dbReference>
<feature type="coiled-coil region" evidence="8">
    <location>
        <begin position="242"/>
        <end position="276"/>
    </location>
</feature>
<sequence length="389" mass="46413">MDLYDRYNEKLTDNEQQQSNTATDENIFHWIKDALFNKKISPSKKYQQMSNFEESNINIASEFKNNNNYHHRSNSLDGLTESFYQKYDLIHDNTGSQYEPSPWRRQQPQPQPQSARATNDGYRRDQFQEPRLRSPPNLHPRLNHSYREINDTFYNHGNNRQGDQNSEIIYNSPRQGDPLLNKLFTSENNNNNNNNNNNINLKNPVLDGRRLPDNFPGKFPSPMKLSQREQQRRTQLKTERVYDDLLNQLSSNTNQLQKLDDTLEEQKEELKTQEIYYKKNYELIKNDYIISLKDSQKILDRSIELNKTNRKLRSENDQLIYDSKNEKEFYLQQIDILKTELMDSKLSYKSEMDSLNHKLESLQIENNRLMMENNTLKYSTTDRNNLPYI</sequence>
<comment type="function">
    <text evidence="7">Component of the spindle pole body (SPB) required for insertion of the nascent SPB into the nuclear envelope and for the proper execution of spindle pole body (SPB) duplication. Connects the central plaque of the SPB with the half-bridge. Required for proper localization of CDC5 at the SPB and for proper M-phase progression.</text>
</comment>
<gene>
    <name evidence="12" type="ORF">KASA_0K02365G</name>
</gene>
<dbReference type="Proteomes" id="UP000196158">
    <property type="component" value="Unassembled WGS sequence"/>
</dbReference>
<organism evidence="12 13">
    <name type="scientific">Maudiozyma saulgeensis</name>
    <dbReference type="NCBI Taxonomy" id="1789683"/>
    <lineage>
        <taxon>Eukaryota</taxon>
        <taxon>Fungi</taxon>
        <taxon>Dikarya</taxon>
        <taxon>Ascomycota</taxon>
        <taxon>Saccharomycotina</taxon>
        <taxon>Saccharomycetes</taxon>
        <taxon>Saccharomycetales</taxon>
        <taxon>Saccharomycetaceae</taxon>
        <taxon>Maudiozyma</taxon>
    </lineage>
</organism>
<feature type="region of interest" description="Disordered" evidence="9">
    <location>
        <begin position="94"/>
        <end position="121"/>
    </location>
</feature>
<evidence type="ECO:0000259" key="10">
    <source>
        <dbReference type="Pfam" id="PF15271"/>
    </source>
</evidence>
<dbReference type="EMBL" id="FXLY01000008">
    <property type="protein sequence ID" value="SMN21564.1"/>
    <property type="molecule type" value="Genomic_DNA"/>
</dbReference>
<protein>
    <recommendedName>
        <fullName evidence="3">Spindle pole component BBP1</fullName>
    </recommendedName>
</protein>
<dbReference type="InterPro" id="IPR029330">
    <property type="entry name" value="Bbp1_C"/>
</dbReference>
<feature type="compositionally biased region" description="Basic and acidic residues" evidence="9">
    <location>
        <begin position="1"/>
        <end position="13"/>
    </location>
</feature>